<dbReference type="AlphaFoldDB" id="A0A561VL31"/>
<feature type="signal peptide" evidence="2">
    <location>
        <begin position="1"/>
        <end position="23"/>
    </location>
</feature>
<accession>A0A561VL31</accession>
<reference evidence="3 4" key="1">
    <citation type="submission" date="2019-06" db="EMBL/GenBank/DDBJ databases">
        <title>Sequencing the genomes of 1000 actinobacteria strains.</title>
        <authorList>
            <person name="Klenk H.-P."/>
        </authorList>
    </citation>
    <scope>NUCLEOTIDE SEQUENCE [LARGE SCALE GENOMIC DNA]</scope>
    <source>
        <strain evidence="3 4">DSM 43866</strain>
    </source>
</reference>
<sequence length="160" mass="15718">MRGSTIAAVATCTLLAITGCANSEESAATSAATAAAAANVAGLDKGTAGACTVADQATRGEDGRDLDLATAKEIVSLGKTSRSTIITAATEVLDRALQKAQAAAGEPNEAVLTAEVSSAILKVQTACQDTDAVKASITSPSQTSGSEGADDSSVTNSKVN</sequence>
<keyword evidence="4" id="KW-1185">Reference proteome</keyword>
<comment type="caution">
    <text evidence="3">The sequence shown here is derived from an EMBL/GenBank/DDBJ whole genome shotgun (WGS) entry which is preliminary data.</text>
</comment>
<feature type="region of interest" description="Disordered" evidence="1">
    <location>
        <begin position="132"/>
        <end position="160"/>
    </location>
</feature>
<dbReference type="EMBL" id="VIWY01000005">
    <property type="protein sequence ID" value="TWG12311.1"/>
    <property type="molecule type" value="Genomic_DNA"/>
</dbReference>
<protein>
    <submittedName>
        <fullName evidence="3">Uncharacterized protein</fullName>
    </submittedName>
</protein>
<feature type="compositionally biased region" description="Polar residues" evidence="1">
    <location>
        <begin position="136"/>
        <end position="160"/>
    </location>
</feature>
<dbReference type="PROSITE" id="PS51257">
    <property type="entry name" value="PROKAR_LIPOPROTEIN"/>
    <property type="match status" value="1"/>
</dbReference>
<proteinExistence type="predicted"/>
<name>A0A561VL31_ACTTI</name>
<dbReference type="RefSeq" id="WP_122979071.1">
    <property type="nucleotide sequence ID" value="NZ_BOMX01000100.1"/>
</dbReference>
<dbReference type="OrthoDB" id="3297332at2"/>
<feature type="chain" id="PRO_5021903710" evidence="2">
    <location>
        <begin position="24"/>
        <end position="160"/>
    </location>
</feature>
<gene>
    <name evidence="3" type="ORF">FHX34_105178</name>
</gene>
<evidence type="ECO:0000313" key="4">
    <source>
        <dbReference type="Proteomes" id="UP000320239"/>
    </source>
</evidence>
<organism evidence="3 4">
    <name type="scientific">Actinoplanes teichomyceticus</name>
    <dbReference type="NCBI Taxonomy" id="1867"/>
    <lineage>
        <taxon>Bacteria</taxon>
        <taxon>Bacillati</taxon>
        <taxon>Actinomycetota</taxon>
        <taxon>Actinomycetes</taxon>
        <taxon>Micromonosporales</taxon>
        <taxon>Micromonosporaceae</taxon>
        <taxon>Actinoplanes</taxon>
    </lineage>
</organism>
<dbReference type="Proteomes" id="UP000320239">
    <property type="component" value="Unassembled WGS sequence"/>
</dbReference>
<evidence type="ECO:0000256" key="2">
    <source>
        <dbReference type="SAM" id="SignalP"/>
    </source>
</evidence>
<evidence type="ECO:0000313" key="3">
    <source>
        <dbReference type="EMBL" id="TWG12311.1"/>
    </source>
</evidence>
<keyword evidence="2" id="KW-0732">Signal</keyword>
<evidence type="ECO:0000256" key="1">
    <source>
        <dbReference type="SAM" id="MobiDB-lite"/>
    </source>
</evidence>